<comment type="similarity">
    <text evidence="1 3">Belongs to the short-chain dehydrogenases/reductases (SDR) family.</text>
</comment>
<dbReference type="PRINTS" id="PR00081">
    <property type="entry name" value="GDHRDH"/>
</dbReference>
<feature type="domain" description="Ketoreductase" evidence="4">
    <location>
        <begin position="9"/>
        <end position="196"/>
    </location>
</feature>
<keyword evidence="2" id="KW-0560">Oxidoreductase</keyword>
<dbReference type="PROSITE" id="PS00061">
    <property type="entry name" value="ADH_SHORT"/>
    <property type="match status" value="1"/>
</dbReference>
<protein>
    <submittedName>
        <fullName evidence="5">Short chain dehydrogenase</fullName>
    </submittedName>
</protein>
<dbReference type="PANTHER" id="PTHR44196">
    <property type="entry name" value="DEHYDROGENASE/REDUCTASE SDR FAMILY MEMBER 7B"/>
    <property type="match status" value="1"/>
</dbReference>
<gene>
    <name evidence="5" type="ORF">C6571_12790</name>
</gene>
<dbReference type="SUPFAM" id="SSF51735">
    <property type="entry name" value="NAD(P)-binding Rossmann-fold domains"/>
    <property type="match status" value="1"/>
</dbReference>
<dbReference type="AlphaFoldDB" id="A0A2S0N295"/>
<dbReference type="KEGG" id="simp:C6571_12790"/>
<dbReference type="PANTHER" id="PTHR44196:SF1">
    <property type="entry name" value="DEHYDROGENASE_REDUCTASE SDR FAMILY MEMBER 7B"/>
    <property type="match status" value="1"/>
</dbReference>
<dbReference type="NCBIfam" id="NF004825">
    <property type="entry name" value="PRK06181.1"/>
    <property type="match status" value="1"/>
</dbReference>
<dbReference type="InterPro" id="IPR020904">
    <property type="entry name" value="Sc_DH/Rdtase_CS"/>
</dbReference>
<evidence type="ECO:0000256" key="1">
    <source>
        <dbReference type="ARBA" id="ARBA00006484"/>
    </source>
</evidence>
<dbReference type="InterPro" id="IPR057326">
    <property type="entry name" value="KR_dom"/>
</dbReference>
<dbReference type="InterPro" id="IPR002347">
    <property type="entry name" value="SDR_fam"/>
</dbReference>
<accession>A0A2S0N295</accession>
<dbReference type="Pfam" id="PF00106">
    <property type="entry name" value="adh_short"/>
    <property type="match status" value="1"/>
</dbReference>
<dbReference type="InterPro" id="IPR036291">
    <property type="entry name" value="NAD(P)-bd_dom_sf"/>
</dbReference>
<proteinExistence type="inferred from homology"/>
<dbReference type="EMBL" id="CP027669">
    <property type="protein sequence ID" value="AVO42043.1"/>
    <property type="molecule type" value="Genomic_DNA"/>
</dbReference>
<evidence type="ECO:0000313" key="5">
    <source>
        <dbReference type="EMBL" id="AVO42043.1"/>
    </source>
</evidence>
<keyword evidence="6" id="KW-1185">Reference proteome</keyword>
<dbReference type="GO" id="GO:0016491">
    <property type="term" value="F:oxidoreductase activity"/>
    <property type="evidence" value="ECO:0007669"/>
    <property type="project" value="UniProtKB-KW"/>
</dbReference>
<dbReference type="Proteomes" id="UP000239326">
    <property type="component" value="Chromosome"/>
</dbReference>
<dbReference type="SMART" id="SM00822">
    <property type="entry name" value="PKS_KR"/>
    <property type="match status" value="1"/>
</dbReference>
<organism evidence="5 6">
    <name type="scientific">Simplicispira suum</name>
    <dbReference type="NCBI Taxonomy" id="2109915"/>
    <lineage>
        <taxon>Bacteria</taxon>
        <taxon>Pseudomonadati</taxon>
        <taxon>Pseudomonadota</taxon>
        <taxon>Betaproteobacteria</taxon>
        <taxon>Burkholderiales</taxon>
        <taxon>Comamonadaceae</taxon>
        <taxon>Simplicispira</taxon>
    </lineage>
</organism>
<dbReference type="Gene3D" id="3.40.50.720">
    <property type="entry name" value="NAD(P)-binding Rossmann-like Domain"/>
    <property type="match status" value="1"/>
</dbReference>
<evidence type="ECO:0000313" key="6">
    <source>
        <dbReference type="Proteomes" id="UP000239326"/>
    </source>
</evidence>
<dbReference type="OrthoDB" id="9790266at2"/>
<evidence type="ECO:0000256" key="3">
    <source>
        <dbReference type="RuleBase" id="RU000363"/>
    </source>
</evidence>
<dbReference type="PRINTS" id="PR00080">
    <property type="entry name" value="SDRFAMILY"/>
</dbReference>
<evidence type="ECO:0000256" key="2">
    <source>
        <dbReference type="ARBA" id="ARBA00023002"/>
    </source>
</evidence>
<sequence length="274" mass="28795">MSVRSFAGRSVVITGAAGGLGQALVAVFLQAGARVLALDCNTQALIALREAMPPHGTDKAPTLATLVCDITQPQDCEATIAQAVALWGGVDVLVNNAGISHRSLFEDTDPAVLRKVMEVNFFGAVHMTHAALPQLLARRGVVAALSSVAGYAPLLGRTGYCASKHALHGFFDTLRTEVQERGVQVTLICPSFIATGIGAAALGASGAAATTPRITTGGESSPHDIALRILAALAQGKGQLLPDRTSRLAWWVSRLAPNWYAHTMQRRVRAEFEP</sequence>
<evidence type="ECO:0000259" key="4">
    <source>
        <dbReference type="SMART" id="SM00822"/>
    </source>
</evidence>
<dbReference type="GO" id="GO:0016020">
    <property type="term" value="C:membrane"/>
    <property type="evidence" value="ECO:0007669"/>
    <property type="project" value="TreeGrafter"/>
</dbReference>
<name>A0A2S0N295_9BURK</name>
<reference evidence="5 6" key="1">
    <citation type="submission" date="2018-03" db="EMBL/GenBank/DDBJ databases">
        <title>Genome sequencing of Simplicispira sp.</title>
        <authorList>
            <person name="Kim S.-J."/>
            <person name="Heo J."/>
            <person name="Kwon S.-W."/>
        </authorList>
    </citation>
    <scope>NUCLEOTIDE SEQUENCE [LARGE SCALE GENOMIC DNA]</scope>
    <source>
        <strain evidence="5 6">SC1-8</strain>
    </source>
</reference>